<protein>
    <submittedName>
        <fullName evidence="1">Uncharacterized protein</fullName>
    </submittedName>
</protein>
<gene>
    <name evidence="1" type="ORF">BECKLFY1418C_GA0070996_10124</name>
</gene>
<reference evidence="1" key="1">
    <citation type="submission" date="2019-02" db="EMBL/GenBank/DDBJ databases">
        <authorList>
            <person name="Gruber-Vodicka R. H."/>
            <person name="Seah K. B. B."/>
        </authorList>
    </citation>
    <scope>NUCLEOTIDE SEQUENCE</scope>
    <source>
        <strain evidence="1">BECK_BY7</strain>
    </source>
</reference>
<organism evidence="1">
    <name type="scientific">Candidatus Kentrum sp. LFY</name>
    <dbReference type="NCBI Taxonomy" id="2126342"/>
    <lineage>
        <taxon>Bacteria</taxon>
        <taxon>Pseudomonadati</taxon>
        <taxon>Pseudomonadota</taxon>
        <taxon>Gammaproteobacteria</taxon>
        <taxon>Candidatus Kentrum</taxon>
    </lineage>
</organism>
<name>A0A450WD28_9GAMM</name>
<dbReference type="EMBL" id="CAADFN010000012">
    <property type="protein sequence ID" value="VFK14950.1"/>
    <property type="molecule type" value="Genomic_DNA"/>
</dbReference>
<dbReference type="AlphaFoldDB" id="A0A450WD28"/>
<proteinExistence type="predicted"/>
<sequence>MTDKSTKHICIECKFATATHRTTTIDQRDIVCTHEEAADPVTGEPIWCYVLRDDDHVDAQSRRCGRDGRWFEQREPREMPETPCKVEKAGDHGMMDCPDFKRPACRVCSGPENNVVEEGNPLQHLL</sequence>
<accession>A0A450WD28</accession>
<evidence type="ECO:0000313" key="1">
    <source>
        <dbReference type="EMBL" id="VFK14950.1"/>
    </source>
</evidence>